<name>A0A564WHR4_9PROT</name>
<reference evidence="1" key="1">
    <citation type="submission" date="2018-11" db="EMBL/GenBank/DDBJ databases">
        <authorList>
            <person name="Onetto C."/>
        </authorList>
    </citation>
    <scope>NUCLEOTIDE SEQUENCE [LARGE SCALE GENOMIC DNA]</scope>
</reference>
<sequence length="139" mass="14717">MAYATQADLEERYGALELIQLTDRADPPAGVASADTVTRALADAAAEIDSHLAARYVLPLTSTPERLKTCCCILARRYLYADRPTEAVDAEAKRERDWLAALAAGRVVLGDLSAAAAAPQGAPRHAGPEPVFSRATIGL</sequence>
<comment type="caution">
    <text evidence="1">The sequence shown here is derived from an EMBL/GenBank/DDBJ whole genome shotgun (WGS) entry which is preliminary data.</text>
</comment>
<dbReference type="EMBL" id="UXAT02000053">
    <property type="protein sequence ID" value="VUX47861.1"/>
    <property type="molecule type" value="Genomic_DNA"/>
</dbReference>
<protein>
    <submittedName>
        <fullName evidence="1">Mu-like prophage protein gp36</fullName>
    </submittedName>
</protein>
<dbReference type="Pfam" id="PF07030">
    <property type="entry name" value="Phage_Mu_Gp36"/>
    <property type="match status" value="1"/>
</dbReference>
<proteinExistence type="predicted"/>
<accession>A0A564WHR4</accession>
<evidence type="ECO:0000313" key="1">
    <source>
        <dbReference type="EMBL" id="VUX47861.1"/>
    </source>
</evidence>
<dbReference type="Proteomes" id="UP000326641">
    <property type="component" value="Unassembled WGS sequence"/>
</dbReference>
<evidence type="ECO:0000313" key="2">
    <source>
        <dbReference type="Proteomes" id="UP000326641"/>
    </source>
</evidence>
<keyword evidence="2" id="KW-1185">Reference proteome</keyword>
<dbReference type="AlphaFoldDB" id="A0A564WHR4"/>
<organism evidence="1 2">
    <name type="scientific">Candidatus Defluviicoccus seviourii</name>
    <dbReference type="NCBI Taxonomy" id="2565273"/>
    <lineage>
        <taxon>Bacteria</taxon>
        <taxon>Pseudomonadati</taxon>
        <taxon>Pseudomonadota</taxon>
        <taxon>Alphaproteobacteria</taxon>
        <taxon>Rhodospirillales</taxon>
        <taxon>Rhodospirillaceae</taxon>
        <taxon>Defluviicoccus</taxon>
    </lineage>
</organism>
<dbReference type="InterPro" id="IPR009752">
    <property type="entry name" value="Phage_Mu_GpJ"/>
</dbReference>
<gene>
    <name evidence="1" type="ORF">DF3PA_80021</name>
</gene>